<sequence length="174" mass="18584">MEPDTQVVQEKKPSKKLLYIVIGVVVVLIIGWVAKSSMRSLTGVDVDTRMDGSTTYSNDEGTVTVGGNKLPDNWPSDAPKYQNADIQYSGSSNPQTGEAGASVVFLTSDNAQEVVDFYKKELTSNGWTIEQTATIGASTILSAKKNERTFGVYIADSGDGKVSVTVGIGIPKEN</sequence>
<evidence type="ECO:0000256" key="2">
    <source>
        <dbReference type="SAM" id="Phobius"/>
    </source>
</evidence>
<proteinExistence type="predicted"/>
<dbReference type="AlphaFoldDB" id="A0A1G2MWC0"/>
<protein>
    <submittedName>
        <fullName evidence="3">Uncharacterized protein</fullName>
    </submittedName>
</protein>
<gene>
    <name evidence="3" type="ORF">A3C06_04075</name>
</gene>
<reference evidence="3 4" key="1">
    <citation type="journal article" date="2016" name="Nat. Commun.">
        <title>Thousands of microbial genomes shed light on interconnected biogeochemical processes in an aquifer system.</title>
        <authorList>
            <person name="Anantharaman K."/>
            <person name="Brown C.T."/>
            <person name="Hug L.A."/>
            <person name="Sharon I."/>
            <person name="Castelle C.J."/>
            <person name="Probst A.J."/>
            <person name="Thomas B.C."/>
            <person name="Singh A."/>
            <person name="Wilkins M.J."/>
            <person name="Karaoz U."/>
            <person name="Brodie E.L."/>
            <person name="Williams K.H."/>
            <person name="Hubbard S.S."/>
            <person name="Banfield J.F."/>
        </authorList>
    </citation>
    <scope>NUCLEOTIDE SEQUENCE [LARGE SCALE GENOMIC DNA]</scope>
</reference>
<evidence type="ECO:0000256" key="1">
    <source>
        <dbReference type="SAM" id="MobiDB-lite"/>
    </source>
</evidence>
<feature type="transmembrane region" description="Helical" evidence="2">
    <location>
        <begin position="17"/>
        <end position="34"/>
    </location>
</feature>
<accession>A0A1G2MWC0</accession>
<dbReference type="EMBL" id="MHRQ01000010">
    <property type="protein sequence ID" value="OHA27241.1"/>
    <property type="molecule type" value="Genomic_DNA"/>
</dbReference>
<organism evidence="3 4">
    <name type="scientific">Candidatus Taylorbacteria bacterium RIFCSPHIGHO2_02_FULL_46_13</name>
    <dbReference type="NCBI Taxonomy" id="1802312"/>
    <lineage>
        <taxon>Bacteria</taxon>
        <taxon>Candidatus Tayloriibacteriota</taxon>
    </lineage>
</organism>
<evidence type="ECO:0000313" key="3">
    <source>
        <dbReference type="EMBL" id="OHA27241.1"/>
    </source>
</evidence>
<keyword evidence="2" id="KW-0812">Transmembrane</keyword>
<keyword evidence="2" id="KW-1133">Transmembrane helix</keyword>
<feature type="region of interest" description="Disordered" evidence="1">
    <location>
        <begin position="51"/>
        <end position="77"/>
    </location>
</feature>
<name>A0A1G2MWC0_9BACT</name>
<dbReference type="Proteomes" id="UP000177565">
    <property type="component" value="Unassembled WGS sequence"/>
</dbReference>
<feature type="compositionally biased region" description="Polar residues" evidence="1">
    <location>
        <begin position="51"/>
        <end position="61"/>
    </location>
</feature>
<comment type="caution">
    <text evidence="3">The sequence shown here is derived from an EMBL/GenBank/DDBJ whole genome shotgun (WGS) entry which is preliminary data.</text>
</comment>
<keyword evidence="2" id="KW-0472">Membrane</keyword>
<evidence type="ECO:0000313" key="4">
    <source>
        <dbReference type="Proteomes" id="UP000177565"/>
    </source>
</evidence>